<dbReference type="OrthoDB" id="5572844at2759"/>
<feature type="compositionally biased region" description="Gly residues" evidence="1">
    <location>
        <begin position="640"/>
        <end position="650"/>
    </location>
</feature>
<dbReference type="Proteomes" id="UP000001429">
    <property type="component" value="Chromosome 1"/>
</dbReference>
<evidence type="ECO:0000313" key="2">
    <source>
        <dbReference type="EMBL" id="EEQ42216.1"/>
    </source>
</evidence>
<keyword evidence="3" id="KW-1185">Reference proteome</keyword>
<feature type="compositionally biased region" description="Low complexity" evidence="1">
    <location>
        <begin position="370"/>
        <end position="385"/>
    </location>
</feature>
<name>C4YD30_CANAW</name>
<dbReference type="VEuPathDB" id="FungiDB:CAWG_00418"/>
<feature type="compositionally biased region" description="Polar residues" evidence="1">
    <location>
        <begin position="393"/>
        <end position="404"/>
    </location>
</feature>
<feature type="compositionally biased region" description="Polar residues" evidence="1">
    <location>
        <begin position="777"/>
        <end position="787"/>
    </location>
</feature>
<dbReference type="PANTHER" id="PTHR28027">
    <property type="entry name" value="TRANSCRIPTIONAL REGULATOR MIT1"/>
    <property type="match status" value="1"/>
</dbReference>
<feature type="region of interest" description="Disordered" evidence="1">
    <location>
        <begin position="96"/>
        <end position="116"/>
    </location>
</feature>
<dbReference type="InterPro" id="IPR018608">
    <property type="entry name" value="Gti1/Pac2"/>
</dbReference>
<proteinExistence type="predicted"/>
<reference evidence="2 3" key="1">
    <citation type="journal article" date="2009" name="Nature">
        <title>Evolution of pathogenicity and sexual reproduction in eight Candida genomes.</title>
        <authorList>
            <person name="Butler G."/>
            <person name="Rasmussen M.D."/>
            <person name="Lin M.F."/>
            <person name="Santos M.A."/>
            <person name="Sakthikumar S."/>
            <person name="Munro C.A."/>
            <person name="Rheinbay E."/>
            <person name="Grabherr M."/>
            <person name="Forche A."/>
            <person name="Reedy J.L."/>
            <person name="Agrafioti I."/>
            <person name="Arnaud M.B."/>
            <person name="Bates S."/>
            <person name="Brown A.J."/>
            <person name="Brunke S."/>
            <person name="Costanzo M.C."/>
            <person name="Fitzpatrick D.A."/>
            <person name="de Groot P.W."/>
            <person name="Harris D."/>
            <person name="Hoyer L.L."/>
            <person name="Hube B."/>
            <person name="Klis F.M."/>
            <person name="Kodira C."/>
            <person name="Lennard N."/>
            <person name="Logue M.E."/>
            <person name="Martin R."/>
            <person name="Neiman A.M."/>
            <person name="Nikolaou E."/>
            <person name="Quail M.A."/>
            <person name="Quinn J."/>
            <person name="Santos M.C."/>
            <person name="Schmitzberger F.F."/>
            <person name="Sherlock G."/>
            <person name="Shah P."/>
            <person name="Silverstein K.A."/>
            <person name="Skrzypek M.S."/>
            <person name="Soll D."/>
            <person name="Staggs R."/>
            <person name="Stansfield I."/>
            <person name="Stumpf M.P."/>
            <person name="Sudbery P.E."/>
            <person name="Srikantha T."/>
            <person name="Zeng Q."/>
            <person name="Berman J."/>
            <person name="Berriman M."/>
            <person name="Heitman J."/>
            <person name="Gow N.A."/>
            <person name="Lorenz M.C."/>
            <person name="Birren B.W."/>
            <person name="Kellis M."/>
            <person name="Cuomo C.A."/>
        </authorList>
    </citation>
    <scope>NUCLEOTIDE SEQUENCE [LARGE SCALE GENOMIC DNA]</scope>
    <source>
        <strain evidence="2 3">WO-1</strain>
    </source>
</reference>
<dbReference type="PANTHER" id="PTHR28027:SF2">
    <property type="entry name" value="TRANSCRIPTIONAL REGULATOR MIT1"/>
    <property type="match status" value="1"/>
</dbReference>
<protein>
    <submittedName>
        <fullName evidence="2">Uncharacterized protein</fullName>
    </submittedName>
</protein>
<dbReference type="EMBL" id="CH672346">
    <property type="protein sequence ID" value="EEQ42216.1"/>
    <property type="molecule type" value="Genomic_DNA"/>
</dbReference>
<feature type="compositionally biased region" description="Gly residues" evidence="1">
    <location>
        <begin position="726"/>
        <end position="742"/>
    </location>
</feature>
<dbReference type="Pfam" id="PF09729">
    <property type="entry name" value="Gti1_Pac2"/>
    <property type="match status" value="1"/>
</dbReference>
<organism evidence="2 3">
    <name type="scientific">Candida albicans (strain WO-1)</name>
    <name type="common">Yeast</name>
    <dbReference type="NCBI Taxonomy" id="294748"/>
    <lineage>
        <taxon>Eukaryota</taxon>
        <taxon>Fungi</taxon>
        <taxon>Dikarya</taxon>
        <taxon>Ascomycota</taxon>
        <taxon>Saccharomycotina</taxon>
        <taxon>Pichiomycetes</taxon>
        <taxon>Debaryomycetaceae</taxon>
        <taxon>Candida/Lodderomyces clade</taxon>
        <taxon>Candida</taxon>
    </lineage>
</organism>
<evidence type="ECO:0000313" key="3">
    <source>
        <dbReference type="Proteomes" id="UP000001429"/>
    </source>
</evidence>
<dbReference type="AlphaFoldDB" id="C4YD30"/>
<feature type="compositionally biased region" description="Low complexity" evidence="1">
    <location>
        <begin position="531"/>
        <end position="547"/>
    </location>
</feature>
<sequence length="787" mass="83502">MSNSSIVPTYNGYIHNTRDALAVIQQVLDKQLEPVSRRPHERERGILIVSGSVFVFIEQSSGIKRWTDGISWSPSRIQGRFLVYGELDKKNLIDKDKKKKKKRKFGPDDEYDHNVNEPDYTGGYSNHLHNDNRNHLHKNSRSGPMLLATGTGSITHTVIDNKPAPSSSTSMIHSNVIPASSSFLTDYRTSLGNGPMVSAAISQNGLVKKTITLTTTTKELHMEGKAEKQTIHLISYYSKQDIDSGKLQRPSESDLKHVQISPALWTMVQENSLGGKAPIDDEECFIVDGHNQYTNVSYIQQQQQQHQLQHQPLLHHSSSVAGSTTSIVNNSLSISNGGYGNNYSKNLSRSYNKYSNSQVSQLSYMLPPQTESSSTATIASGASVSVKREDDTNNGSNAPTGNENQYVNAINHSHTSSYGGQGYATDATGIATPAYNSYSQANTSINTSSQQQQQLQQGQYGQYVQYGVAPSTISGATSTNNNSGNAPNIPQDVYYSHYTGFVQPHYPQYHIATGNASDQYNTNAANHQYHSNNTTSSANNNSSSRTTGVGSKRKPSIVSNSTSGSVSGGNGNGNNYGYNSNSSTSTNRPPAVSTNTTSTTSGGSSFSGSSSNITTNSMSNNPWFNSSTNMAVNSSYITSSGGGNSHGGIGNNEYEPMPMTNNSASIPAYYQQHVPSHVGSAQQHQSQQQVAGVGAPHIIHNHPYLHPTYGQGSNSASTGDNSTPGGSSGSGSGGSGNNGAGGSSSVAATSGVTSSNTSGNIVTNGTLVAAGTDDAVGNSSGSYYTGT</sequence>
<feature type="region of interest" description="Disordered" evidence="1">
    <location>
        <begin position="699"/>
        <end position="787"/>
    </location>
</feature>
<gene>
    <name evidence="2" type="ORF">CAWG_00418</name>
</gene>
<feature type="region of interest" description="Disordered" evidence="1">
    <location>
        <begin position="366"/>
        <end position="404"/>
    </location>
</feature>
<dbReference type="HOGENOM" id="CLU_356372_0_0_1"/>
<accession>C4YD30</accession>
<feature type="compositionally biased region" description="Low complexity" evidence="1">
    <location>
        <begin position="575"/>
        <end position="613"/>
    </location>
</feature>
<feature type="region of interest" description="Disordered" evidence="1">
    <location>
        <begin position="518"/>
        <end position="613"/>
    </location>
</feature>
<dbReference type="OMA" id="VFVFIEQ"/>
<feature type="compositionally biased region" description="Low complexity" evidence="1">
    <location>
        <begin position="743"/>
        <end position="760"/>
    </location>
</feature>
<dbReference type="PaxDb" id="5476-C4YD30"/>
<dbReference type="GO" id="GO:0003677">
    <property type="term" value="F:DNA binding"/>
    <property type="evidence" value="ECO:0007669"/>
    <property type="project" value="TreeGrafter"/>
</dbReference>
<evidence type="ECO:0000256" key="1">
    <source>
        <dbReference type="SAM" id="MobiDB-lite"/>
    </source>
</evidence>
<feature type="compositionally biased region" description="Polar residues" evidence="1">
    <location>
        <begin position="518"/>
        <end position="530"/>
    </location>
</feature>
<feature type="region of interest" description="Disordered" evidence="1">
    <location>
        <begin position="640"/>
        <end position="660"/>
    </location>
</feature>